<reference evidence="3 4" key="1">
    <citation type="journal article" date="2019" name="Sci. Rep.">
        <title>Orb-weaving spider Araneus ventricosus genome elucidates the spidroin gene catalogue.</title>
        <authorList>
            <person name="Kono N."/>
            <person name="Nakamura H."/>
            <person name="Ohtoshi R."/>
            <person name="Moran D.A.P."/>
            <person name="Shinohara A."/>
            <person name="Yoshida Y."/>
            <person name="Fujiwara M."/>
            <person name="Mori M."/>
            <person name="Tomita M."/>
            <person name="Arakawa K."/>
        </authorList>
    </citation>
    <scope>NUCLEOTIDE SEQUENCE [LARGE SCALE GENOMIC DNA]</scope>
</reference>
<dbReference type="SUPFAM" id="SSF57302">
    <property type="entry name" value="Snake toxin-like"/>
    <property type="match status" value="1"/>
</dbReference>
<dbReference type="OrthoDB" id="6083863at2759"/>
<proteinExistence type="predicted"/>
<gene>
    <name evidence="3" type="ORF">AVEN_133459_1</name>
</gene>
<dbReference type="PANTHER" id="PTHR33562">
    <property type="entry name" value="ATILLA, ISOFORM B-RELATED-RELATED"/>
    <property type="match status" value="1"/>
</dbReference>
<dbReference type="Proteomes" id="UP000499080">
    <property type="component" value="Unassembled WGS sequence"/>
</dbReference>
<dbReference type="InterPro" id="IPR031424">
    <property type="entry name" value="QVR-like"/>
</dbReference>
<dbReference type="EMBL" id="BGPR01001778">
    <property type="protein sequence ID" value="GBM61674.1"/>
    <property type="molecule type" value="Genomic_DNA"/>
</dbReference>
<evidence type="ECO:0000256" key="1">
    <source>
        <dbReference type="ARBA" id="ARBA00022729"/>
    </source>
</evidence>
<keyword evidence="4" id="KW-1185">Reference proteome</keyword>
<dbReference type="GO" id="GO:0030431">
    <property type="term" value="P:sleep"/>
    <property type="evidence" value="ECO:0007669"/>
    <property type="project" value="InterPro"/>
</dbReference>
<dbReference type="Pfam" id="PF17064">
    <property type="entry name" value="QVR"/>
    <property type="match status" value="1"/>
</dbReference>
<protein>
    <submittedName>
        <fullName evidence="3">Uncharacterized protein</fullName>
    </submittedName>
</protein>
<dbReference type="PANTHER" id="PTHR33562:SF2">
    <property type="entry name" value="PROTEIN QUIVER"/>
    <property type="match status" value="1"/>
</dbReference>
<sequence>MYRLPGHLYPPRPQVASQLPLNANEREVEMTSVFVIGENNVWYANEPDVKMPSFIGEGLRCWECNSKYDPNCGEPFKEYTISLVDCSQRFLKQNMDANATICRKITQKVEGEIRIIRSCGYYDPESAGTCVSRAGTHLVFMHYCQCAGDGCNKSSPLSAPPALLLAFILTLVFLAPKLRVGS</sequence>
<organism evidence="3 4">
    <name type="scientific">Araneus ventricosus</name>
    <name type="common">Orbweaver spider</name>
    <name type="synonym">Epeira ventricosa</name>
    <dbReference type="NCBI Taxonomy" id="182803"/>
    <lineage>
        <taxon>Eukaryota</taxon>
        <taxon>Metazoa</taxon>
        <taxon>Ecdysozoa</taxon>
        <taxon>Arthropoda</taxon>
        <taxon>Chelicerata</taxon>
        <taxon>Arachnida</taxon>
        <taxon>Araneae</taxon>
        <taxon>Araneomorphae</taxon>
        <taxon>Entelegynae</taxon>
        <taxon>Araneoidea</taxon>
        <taxon>Araneidae</taxon>
        <taxon>Araneus</taxon>
    </lineage>
</organism>
<dbReference type="AlphaFoldDB" id="A0A4Y2HAJ4"/>
<evidence type="ECO:0000313" key="3">
    <source>
        <dbReference type="EMBL" id="GBM61674.1"/>
    </source>
</evidence>
<evidence type="ECO:0000313" key="4">
    <source>
        <dbReference type="Proteomes" id="UP000499080"/>
    </source>
</evidence>
<accession>A0A4Y2HAJ4</accession>
<evidence type="ECO:0000256" key="2">
    <source>
        <dbReference type="ARBA" id="ARBA00023180"/>
    </source>
</evidence>
<comment type="caution">
    <text evidence="3">The sequence shown here is derived from an EMBL/GenBank/DDBJ whole genome shotgun (WGS) entry which is preliminary data.</text>
</comment>
<dbReference type="InterPro" id="IPR045860">
    <property type="entry name" value="Snake_toxin-like_sf"/>
</dbReference>
<dbReference type="InterPro" id="IPR050975">
    <property type="entry name" value="Sleep_regulator"/>
</dbReference>
<dbReference type="GO" id="GO:0032222">
    <property type="term" value="P:regulation of synaptic transmission, cholinergic"/>
    <property type="evidence" value="ECO:0007669"/>
    <property type="project" value="InterPro"/>
</dbReference>
<keyword evidence="2" id="KW-0325">Glycoprotein</keyword>
<name>A0A4Y2HAJ4_ARAVE</name>
<keyword evidence="1" id="KW-0732">Signal</keyword>